<dbReference type="CDD" id="cd03801">
    <property type="entry name" value="GT4_PimA-like"/>
    <property type="match status" value="1"/>
</dbReference>
<dbReference type="Proteomes" id="UP000008311">
    <property type="component" value="Unassembled WGS sequence"/>
</dbReference>
<dbReference type="Pfam" id="PF13692">
    <property type="entry name" value="Glyco_trans_1_4"/>
    <property type="match status" value="1"/>
</dbReference>
<evidence type="ECO:0000313" key="1">
    <source>
        <dbReference type="EMBL" id="EEF26096.1"/>
    </source>
</evidence>
<dbReference type="GO" id="GO:0016740">
    <property type="term" value="F:transferase activity"/>
    <property type="evidence" value="ECO:0007669"/>
    <property type="project" value="UniProtKB-KW"/>
</dbReference>
<dbReference type="EMBL" id="EQ978206">
    <property type="protein sequence ID" value="EEF26096.1"/>
    <property type="molecule type" value="Genomic_DNA"/>
</dbReference>
<sequence length="422" mass="47629">MSAYACEPDKGSEPGVGWRWALETAALGHEVWVMTRANNRPGIEKALRGLAHAPRNLNFVYFDLPAWARWWKKGPFGVHLYYLLWQWGAYLQARKLHQAEHFDTVHHITFGVIRHPSFMWRLGVPFIVGPAGGGERAPMELRKWMSLGGQAKEILRDAMNWLARFDPFVRQTYARASVILLKTPQSLAWLPAPYRVKARCQLEIGVERQVEDAQRVVPFKSHQALHILYVGRFLHWKGMDIGLRAIAEVTSRGIPVRLTMIGQGPERQRWQILTAHLKLAYCVTWVPWMPQHELMQAYRNFDALLFPSLHDSSGNVVLESMAGGLPVVCLGLGGPAEMVDGQCGRVVPVKDKSSEEVVNELADALAEIAANPTMVRELRDGALARSYEYSWRRVVSSVWGEQGDGYRAATQNVQEEIAYASA</sequence>
<dbReference type="InParanoid" id="B9TDG8"/>
<dbReference type="InterPro" id="IPR050194">
    <property type="entry name" value="Glycosyltransferase_grp1"/>
</dbReference>
<keyword evidence="2" id="KW-1185">Reference proteome</keyword>
<dbReference type="Gene3D" id="3.40.50.2000">
    <property type="entry name" value="Glycogen Phosphorylase B"/>
    <property type="match status" value="2"/>
</dbReference>
<dbReference type="PANTHER" id="PTHR45947">
    <property type="entry name" value="SULFOQUINOVOSYL TRANSFERASE SQD2"/>
    <property type="match status" value="1"/>
</dbReference>
<dbReference type="eggNOG" id="ENOG502SDT9">
    <property type="taxonomic scope" value="Eukaryota"/>
</dbReference>
<reference evidence="2" key="1">
    <citation type="journal article" date="2010" name="Nat. Biotechnol.">
        <title>Draft genome sequence of the oilseed species Ricinus communis.</title>
        <authorList>
            <person name="Chan A.P."/>
            <person name="Crabtree J."/>
            <person name="Zhao Q."/>
            <person name="Lorenzi H."/>
            <person name="Orvis J."/>
            <person name="Puiu D."/>
            <person name="Melake-Berhan A."/>
            <person name="Jones K.M."/>
            <person name="Redman J."/>
            <person name="Chen G."/>
            <person name="Cahoon E.B."/>
            <person name="Gedil M."/>
            <person name="Stanke M."/>
            <person name="Haas B.J."/>
            <person name="Wortman J.R."/>
            <person name="Fraser-Liggett C.M."/>
            <person name="Ravel J."/>
            <person name="Rabinowicz P.D."/>
        </authorList>
    </citation>
    <scope>NUCLEOTIDE SEQUENCE [LARGE SCALE GENOMIC DNA]</scope>
    <source>
        <strain evidence="2">cv. Hale</strain>
    </source>
</reference>
<dbReference type="SUPFAM" id="SSF53756">
    <property type="entry name" value="UDP-Glycosyltransferase/glycogen phosphorylase"/>
    <property type="match status" value="1"/>
</dbReference>
<name>B9TDG8_RICCO</name>
<gene>
    <name evidence="1" type="ORF">RCOM_1866420</name>
</gene>
<dbReference type="AlphaFoldDB" id="B9TDG8"/>
<accession>B9TDG8</accession>
<dbReference type="PANTHER" id="PTHR45947:SF3">
    <property type="entry name" value="SULFOQUINOVOSYL TRANSFERASE SQD2"/>
    <property type="match status" value="1"/>
</dbReference>
<dbReference type="STRING" id="3988.B9TDG8"/>
<proteinExistence type="predicted"/>
<protein>
    <submittedName>
        <fullName evidence="1">Glycosyltransferase, putative</fullName>
    </submittedName>
</protein>
<organism evidence="1 2">
    <name type="scientific">Ricinus communis</name>
    <name type="common">Castor bean</name>
    <dbReference type="NCBI Taxonomy" id="3988"/>
    <lineage>
        <taxon>Eukaryota</taxon>
        <taxon>Viridiplantae</taxon>
        <taxon>Streptophyta</taxon>
        <taxon>Embryophyta</taxon>
        <taxon>Tracheophyta</taxon>
        <taxon>Spermatophyta</taxon>
        <taxon>Magnoliopsida</taxon>
        <taxon>eudicotyledons</taxon>
        <taxon>Gunneridae</taxon>
        <taxon>Pentapetalae</taxon>
        <taxon>rosids</taxon>
        <taxon>fabids</taxon>
        <taxon>Malpighiales</taxon>
        <taxon>Euphorbiaceae</taxon>
        <taxon>Acalyphoideae</taxon>
        <taxon>Acalypheae</taxon>
        <taxon>Ricinus</taxon>
    </lineage>
</organism>
<evidence type="ECO:0000313" key="2">
    <source>
        <dbReference type="Proteomes" id="UP000008311"/>
    </source>
</evidence>